<organism evidence="3 4">
    <name type="scientific">Nocardioides massiliensis</name>
    <dbReference type="NCBI Taxonomy" id="1325935"/>
    <lineage>
        <taxon>Bacteria</taxon>
        <taxon>Bacillati</taxon>
        <taxon>Actinomycetota</taxon>
        <taxon>Actinomycetes</taxon>
        <taxon>Propionibacteriales</taxon>
        <taxon>Nocardioidaceae</taxon>
        <taxon>Nocardioides</taxon>
    </lineage>
</organism>
<dbReference type="InterPro" id="IPR027417">
    <property type="entry name" value="P-loop_NTPase"/>
</dbReference>
<evidence type="ECO:0000256" key="1">
    <source>
        <dbReference type="SAM" id="Coils"/>
    </source>
</evidence>
<feature type="coiled-coil region" evidence="1">
    <location>
        <begin position="300"/>
        <end position="334"/>
    </location>
</feature>
<dbReference type="RefSeq" id="WP_306825401.1">
    <property type="nucleotide sequence ID" value="NZ_JAUSQM010000001.1"/>
</dbReference>
<name>A0ABT9NUB9_9ACTN</name>
<proteinExistence type="predicted"/>
<gene>
    <name evidence="3" type="ORF">J2S59_003807</name>
</gene>
<keyword evidence="1" id="KW-0175">Coiled coil</keyword>
<dbReference type="Pfam" id="PF13558">
    <property type="entry name" value="SbcC_Walker_B"/>
    <property type="match status" value="1"/>
</dbReference>
<protein>
    <submittedName>
        <fullName evidence="3">Uncharacterized protein YPO0396</fullName>
    </submittedName>
</protein>
<dbReference type="Pfam" id="PF13555">
    <property type="entry name" value="AAA_29"/>
    <property type="match status" value="1"/>
</dbReference>
<reference evidence="3 4" key="1">
    <citation type="submission" date="2023-07" db="EMBL/GenBank/DDBJ databases">
        <title>Sequencing the genomes of 1000 actinobacteria strains.</title>
        <authorList>
            <person name="Klenk H.-P."/>
        </authorList>
    </citation>
    <scope>NUCLEOTIDE SEQUENCE [LARGE SCALE GENOMIC DNA]</scope>
    <source>
        <strain evidence="3 4">GD13</strain>
    </source>
</reference>
<dbReference type="SUPFAM" id="SSF52540">
    <property type="entry name" value="P-loop containing nucleoside triphosphate hydrolases"/>
    <property type="match status" value="1"/>
</dbReference>
<evidence type="ECO:0000313" key="3">
    <source>
        <dbReference type="EMBL" id="MDP9823998.1"/>
    </source>
</evidence>
<sequence>MSEGLFSAVELADASRAGYRLHHLEVFNWGTFDQRVWRFTADGDTALLTGDIGSGKSTLVDAVTTLLMPSHRISYNKAAGAESKERTLRSYVEGHYKSERLESSGVSRAIGLRQDGATYSVILGVFTNGGYDETITLAQVFQQRERAGQPYRFYVTAPKALEIAGDFADFGTDLRDLRRRLRAGGAEVFDDFPKYSTALRRLLGIRSEQALELFHQTVSMKSVGNLNEFVRDHMLEPADATGRVRDIIAHFDDLTRAHDAVKRAREQLEALTPIVALADRYDETWDERAKTERQRDAVRQFVAELRLELLTAEIEALKEETDRLQVEQDDARRSQAALSHERDALIAERAQAGGDRISELERVAREARALAEERQVRRVDFDQAVTAAGQAPIDNAAGFTALRTTVASARPDLAEVKRTLDAEYAEQLGRARDLQTRAAGIEQELESLRQRTDNLPPEYVELRAALCADLGLSTAELPYAGEMLDVADEHAAWRGAAERVLRGFALSLLVPQEHYDAVSAWVDGRRLQVRGSHGRLVGARLTYERVAARRVPLQRDHHEGLVLADCLEVKDGPFADYLRAELIKRADHRCAVDLAEFRAHRRAVTLHGQVRSGERHVKDDRHPVDDPRRWVLGWANERKVTALQDELVQVAEQRAVVDEDVARVQDRRDEVQRRGDAFARLDAYRSWSDVDVASAHSRAATADAERARLTAGSDRLQEIAEALQANEDATKEVGDTLERLTGALARWQAERQRKAGERDRDQQEVGSRPETERDAARSAYPALRERLGRAVPTRSEDCGQAADRLSEELHRRVERLGGELNGLALNLTKLMNDIVRRWPEAGVDMDASVEARSDFRTFHERVATDDLPRFEQEFKRQLNTNTIRELAQFSNWLRRQAEEIDVRVGRINDALGAIPYNPGRYIRLEKQPTPNQDVAAFRAELRAATDDTLVGDDDQYSEQRFLDVKRIIDRFRGREGYSDADRAWTRRVTDVRNWFVFSASERDLESDEEWEHYSDSDGKSGGQKEKLAYTILAASLAYQFGLEWGARTSRDFRFAVIDEAFGRGSDVSTRYALELFAKLGLQLLIVTPLQKVHVIEPYVRSIGYVDNPGGTASRLQTMTIEEYHARRDRHRAAPGAPTR</sequence>
<dbReference type="Proteomes" id="UP001240447">
    <property type="component" value="Unassembled WGS sequence"/>
</dbReference>
<evidence type="ECO:0000256" key="2">
    <source>
        <dbReference type="SAM" id="MobiDB-lite"/>
    </source>
</evidence>
<feature type="region of interest" description="Disordered" evidence="2">
    <location>
        <begin position="749"/>
        <end position="782"/>
    </location>
</feature>
<dbReference type="EMBL" id="JAUSQM010000001">
    <property type="protein sequence ID" value="MDP9823998.1"/>
    <property type="molecule type" value="Genomic_DNA"/>
</dbReference>
<evidence type="ECO:0000313" key="4">
    <source>
        <dbReference type="Proteomes" id="UP001240447"/>
    </source>
</evidence>
<feature type="compositionally biased region" description="Basic and acidic residues" evidence="2">
    <location>
        <begin position="749"/>
        <end position="776"/>
    </location>
</feature>
<dbReference type="Gene3D" id="3.40.50.300">
    <property type="entry name" value="P-loop containing nucleotide triphosphate hydrolases"/>
    <property type="match status" value="1"/>
</dbReference>
<accession>A0ABT9NUB9</accession>
<keyword evidence="4" id="KW-1185">Reference proteome</keyword>
<comment type="caution">
    <text evidence="3">The sequence shown here is derived from an EMBL/GenBank/DDBJ whole genome shotgun (WGS) entry which is preliminary data.</text>
</comment>